<dbReference type="Proteomes" id="UP000198984">
    <property type="component" value="Unassembled WGS sequence"/>
</dbReference>
<dbReference type="EMBL" id="FOBB01000005">
    <property type="protein sequence ID" value="SEM58795.1"/>
    <property type="molecule type" value="Genomic_DNA"/>
</dbReference>
<dbReference type="RefSeq" id="WP_089916171.1">
    <property type="nucleotide sequence ID" value="NZ_FOBB01000005.1"/>
</dbReference>
<dbReference type="STRING" id="573321.SAMN04488505_105119"/>
<dbReference type="OrthoDB" id="770510at2"/>
<name>A0A1H7ZKG1_9BACT</name>
<dbReference type="AlphaFoldDB" id="A0A1H7ZKG1"/>
<keyword evidence="2" id="KW-1185">Reference proteome</keyword>
<gene>
    <name evidence="1" type="ORF">SAMN04488505_105119</name>
</gene>
<proteinExistence type="predicted"/>
<evidence type="ECO:0000313" key="1">
    <source>
        <dbReference type="EMBL" id="SEM58795.1"/>
    </source>
</evidence>
<sequence length="83" mass="9436">MKLSPTLVKKLGQLYAPSTMVDMVFKGNDLSFKTDEKGNAILLFIGKKMEDGNIKGERYARTLKYDRNGELIKDHWELKGKAT</sequence>
<protein>
    <submittedName>
        <fullName evidence="1">Uncharacterized protein</fullName>
    </submittedName>
</protein>
<evidence type="ECO:0000313" key="2">
    <source>
        <dbReference type="Proteomes" id="UP000198984"/>
    </source>
</evidence>
<reference evidence="1 2" key="1">
    <citation type="submission" date="2016-10" db="EMBL/GenBank/DDBJ databases">
        <authorList>
            <person name="de Groot N.N."/>
        </authorList>
    </citation>
    <scope>NUCLEOTIDE SEQUENCE [LARGE SCALE GENOMIC DNA]</scope>
    <source>
        <strain evidence="1 2">DSM 21039</strain>
    </source>
</reference>
<organism evidence="1 2">
    <name type="scientific">Chitinophaga rupis</name>
    <dbReference type="NCBI Taxonomy" id="573321"/>
    <lineage>
        <taxon>Bacteria</taxon>
        <taxon>Pseudomonadati</taxon>
        <taxon>Bacteroidota</taxon>
        <taxon>Chitinophagia</taxon>
        <taxon>Chitinophagales</taxon>
        <taxon>Chitinophagaceae</taxon>
        <taxon>Chitinophaga</taxon>
    </lineage>
</organism>
<accession>A0A1H7ZKG1</accession>